<dbReference type="GO" id="GO:0016491">
    <property type="term" value="F:oxidoreductase activity"/>
    <property type="evidence" value="ECO:0007669"/>
    <property type="project" value="UniProtKB-KW"/>
</dbReference>
<sequence>MSANAPIRQWQGRHVWLIGAGHGIGEALAVKLAKLGARLTLSGRNPYALQAVAARCAGTAKSAPFDATDAAAWQAMAARLDAEGGIDLVVLLAGDYLPLRAWEVTPEAARKLTDVNLMAAFYLVAACAPIFRQRGKGGIALTGSVAGVGGMPKATVYGATKAAVNHLAQTLYLDLAPLGVGVWVINPGFVRTRLTAGNDFAMPALISPEEAADAIVAGFAQGAFDIHFPRRFTTVLKLAALLPRRAWFWLMHKTTGL</sequence>
<dbReference type="InterPro" id="IPR036291">
    <property type="entry name" value="NAD(P)-bd_dom_sf"/>
</dbReference>
<dbReference type="RefSeq" id="WP_136551213.1">
    <property type="nucleotide sequence ID" value="NZ_STGJ01000001.1"/>
</dbReference>
<proteinExistence type="inferred from homology"/>
<dbReference type="AlphaFoldDB" id="A0A4T0V693"/>
<comment type="caution">
    <text evidence="3">The sequence shown here is derived from an EMBL/GenBank/DDBJ whole genome shotgun (WGS) entry which is preliminary data.</text>
</comment>
<comment type="similarity">
    <text evidence="1">Belongs to the short-chain dehydrogenases/reductases (SDR) family.</text>
</comment>
<dbReference type="Proteomes" id="UP000308891">
    <property type="component" value="Unassembled WGS sequence"/>
</dbReference>
<reference evidence="3 4" key="1">
    <citation type="submission" date="2019-04" db="EMBL/GenBank/DDBJ databases">
        <title>Crenobacter sp. nov.</title>
        <authorList>
            <person name="Shi S."/>
        </authorList>
    </citation>
    <scope>NUCLEOTIDE SEQUENCE [LARGE SCALE GENOMIC DNA]</scope>
    <source>
        <strain evidence="3 4">GY 70310</strain>
    </source>
</reference>
<dbReference type="PRINTS" id="PR00081">
    <property type="entry name" value="GDHRDH"/>
</dbReference>
<keyword evidence="2" id="KW-0560">Oxidoreductase</keyword>
<dbReference type="OrthoDB" id="9797538at2"/>
<accession>A0A4T0V693</accession>
<dbReference type="SUPFAM" id="SSF51735">
    <property type="entry name" value="NAD(P)-binding Rossmann-fold domains"/>
    <property type="match status" value="1"/>
</dbReference>
<dbReference type="EMBL" id="STGJ01000001">
    <property type="protein sequence ID" value="TIC87202.1"/>
    <property type="molecule type" value="Genomic_DNA"/>
</dbReference>
<protein>
    <submittedName>
        <fullName evidence="3">SDR family NAD(P)-dependent oxidoreductase</fullName>
    </submittedName>
</protein>
<dbReference type="Pfam" id="PF00106">
    <property type="entry name" value="adh_short"/>
    <property type="match status" value="1"/>
</dbReference>
<evidence type="ECO:0000256" key="2">
    <source>
        <dbReference type="ARBA" id="ARBA00023002"/>
    </source>
</evidence>
<keyword evidence="4" id="KW-1185">Reference proteome</keyword>
<dbReference type="Gene3D" id="3.40.50.720">
    <property type="entry name" value="NAD(P)-binding Rossmann-like Domain"/>
    <property type="match status" value="1"/>
</dbReference>
<dbReference type="PANTHER" id="PTHR44196:SF1">
    <property type="entry name" value="DEHYDROGENASE_REDUCTASE SDR FAMILY MEMBER 7B"/>
    <property type="match status" value="1"/>
</dbReference>
<name>A0A4T0V693_9NEIS</name>
<evidence type="ECO:0000313" key="4">
    <source>
        <dbReference type="Proteomes" id="UP000308891"/>
    </source>
</evidence>
<evidence type="ECO:0000256" key="1">
    <source>
        <dbReference type="ARBA" id="ARBA00006484"/>
    </source>
</evidence>
<dbReference type="InterPro" id="IPR002347">
    <property type="entry name" value="SDR_fam"/>
</dbReference>
<organism evidence="3 4">
    <name type="scientific">Crenobacter intestini</name>
    <dbReference type="NCBI Taxonomy" id="2563443"/>
    <lineage>
        <taxon>Bacteria</taxon>
        <taxon>Pseudomonadati</taxon>
        <taxon>Pseudomonadota</taxon>
        <taxon>Betaproteobacteria</taxon>
        <taxon>Neisseriales</taxon>
        <taxon>Neisseriaceae</taxon>
        <taxon>Crenobacter</taxon>
    </lineage>
</organism>
<evidence type="ECO:0000313" key="3">
    <source>
        <dbReference type="EMBL" id="TIC87202.1"/>
    </source>
</evidence>
<gene>
    <name evidence="3" type="ORF">E5K04_01940</name>
</gene>
<dbReference type="PANTHER" id="PTHR44196">
    <property type="entry name" value="DEHYDROGENASE/REDUCTASE SDR FAMILY MEMBER 7B"/>
    <property type="match status" value="1"/>
</dbReference>
<dbReference type="GO" id="GO:0016020">
    <property type="term" value="C:membrane"/>
    <property type="evidence" value="ECO:0007669"/>
    <property type="project" value="TreeGrafter"/>
</dbReference>